<gene>
    <name evidence="1" type="ORF">C8C76_11567</name>
</gene>
<evidence type="ECO:0000313" key="2">
    <source>
        <dbReference type="Proteomes" id="UP000244089"/>
    </source>
</evidence>
<reference evidence="1 2" key="1">
    <citation type="submission" date="2018-04" db="EMBL/GenBank/DDBJ databases">
        <title>Subsurface microbial communities from deep shales in Ohio and West Virginia, USA.</title>
        <authorList>
            <person name="Wrighton K."/>
        </authorList>
    </citation>
    <scope>NUCLEOTIDE SEQUENCE [LARGE SCALE GENOMIC DNA]</scope>
    <source>
        <strain evidence="1 2">WC1</strain>
    </source>
</reference>
<dbReference type="RefSeq" id="WP_108140237.1">
    <property type="nucleotide sequence ID" value="NZ_QAXS01000015.1"/>
</dbReference>
<accession>A0A2T5RJE2</accession>
<proteinExistence type="predicted"/>
<sequence length="104" mass="11951">MLKNEDLKNLKTRLNNITEEVVLETLAKMLKREEFKDVCKDEECLLDMASYALNRLPAKYVATSKGKVISKSEELEQQHSVDVLSVVTRAIKVVSENEHHHNNK</sequence>
<dbReference type="Pfam" id="PF10719">
    <property type="entry name" value="ComFB"/>
    <property type="match status" value="1"/>
</dbReference>
<dbReference type="AlphaFoldDB" id="A0A2T5RJE2"/>
<dbReference type="OrthoDB" id="5616024at2"/>
<dbReference type="InterPro" id="IPR019657">
    <property type="entry name" value="ComFB"/>
</dbReference>
<dbReference type="Proteomes" id="UP000244089">
    <property type="component" value="Unassembled WGS sequence"/>
</dbReference>
<protein>
    <submittedName>
        <fullName evidence="1">Competence protein ComFB</fullName>
    </submittedName>
</protein>
<comment type="caution">
    <text evidence="1">The sequence shown here is derived from an EMBL/GenBank/DDBJ whole genome shotgun (WGS) entry which is preliminary data.</text>
</comment>
<name>A0A2T5RJE2_9FIRM</name>
<evidence type="ECO:0000313" key="1">
    <source>
        <dbReference type="EMBL" id="PTV98661.1"/>
    </source>
</evidence>
<dbReference type="EMBL" id="QAXS01000015">
    <property type="protein sequence ID" value="PTV98661.1"/>
    <property type="molecule type" value="Genomic_DNA"/>
</dbReference>
<organism evidence="1 2">
    <name type="scientific">Halanaerobium saccharolyticum</name>
    <dbReference type="NCBI Taxonomy" id="43595"/>
    <lineage>
        <taxon>Bacteria</taxon>
        <taxon>Bacillati</taxon>
        <taxon>Bacillota</taxon>
        <taxon>Clostridia</taxon>
        <taxon>Halanaerobiales</taxon>
        <taxon>Halanaerobiaceae</taxon>
        <taxon>Halanaerobium</taxon>
    </lineage>
</organism>